<dbReference type="OrthoDB" id="5291399at2"/>
<dbReference type="SUPFAM" id="SSF53639">
    <property type="entry name" value="AraD/HMP-PK domain-like"/>
    <property type="match status" value="1"/>
</dbReference>
<reference evidence="4 5" key="1">
    <citation type="submission" date="2017-01" db="EMBL/GenBank/DDBJ databases">
        <authorList>
            <person name="Varghese N."/>
            <person name="Submissions S."/>
        </authorList>
    </citation>
    <scope>NUCLEOTIDE SEQUENCE [LARGE SCALE GENOMIC DNA]</scope>
    <source>
        <strain evidence="4 5">ATCC 35905</strain>
    </source>
</reference>
<name>A0A8G2CIU6_ACIRU</name>
<dbReference type="SMART" id="SM01007">
    <property type="entry name" value="Aldolase_II"/>
    <property type="match status" value="1"/>
</dbReference>
<keyword evidence="5" id="KW-1185">Reference proteome</keyword>
<feature type="domain" description="Class II aldolase/adducin N-terminal" evidence="3">
    <location>
        <begin position="8"/>
        <end position="185"/>
    </location>
</feature>
<dbReference type="InterPro" id="IPR001303">
    <property type="entry name" value="Aldolase_II/adducin_N"/>
</dbReference>
<comment type="caution">
    <text evidence="4">The sequence shown here is derived from an EMBL/GenBank/DDBJ whole genome shotgun (WGS) entry which is preliminary data.</text>
</comment>
<keyword evidence="1" id="KW-0479">Metal-binding</keyword>
<evidence type="ECO:0000313" key="4">
    <source>
        <dbReference type="EMBL" id="SIQ37134.1"/>
    </source>
</evidence>
<dbReference type="Pfam" id="PF00596">
    <property type="entry name" value="Aldolase_II"/>
    <property type="match status" value="1"/>
</dbReference>
<gene>
    <name evidence="4" type="ORF">SAMN05421828_10420</name>
</gene>
<accession>A0A8G2CIU6</accession>
<dbReference type="InterPro" id="IPR050197">
    <property type="entry name" value="Aldolase_class_II_sugar_metab"/>
</dbReference>
<dbReference type="PANTHER" id="PTHR22789:SF0">
    <property type="entry name" value="3-OXO-TETRONATE 4-PHOSPHATE DECARBOXYLASE-RELATED"/>
    <property type="match status" value="1"/>
</dbReference>
<dbReference type="GO" id="GO:0046872">
    <property type="term" value="F:metal ion binding"/>
    <property type="evidence" value="ECO:0007669"/>
    <property type="project" value="UniProtKB-KW"/>
</dbReference>
<evidence type="ECO:0000313" key="5">
    <source>
        <dbReference type="Proteomes" id="UP000186308"/>
    </source>
</evidence>
<dbReference type="PANTHER" id="PTHR22789">
    <property type="entry name" value="FUCULOSE PHOSPHATE ALDOLASE"/>
    <property type="match status" value="1"/>
</dbReference>
<dbReference type="InterPro" id="IPR036409">
    <property type="entry name" value="Aldolase_II/adducin_N_sf"/>
</dbReference>
<dbReference type="Proteomes" id="UP000186308">
    <property type="component" value="Unassembled WGS sequence"/>
</dbReference>
<organism evidence="4 5">
    <name type="scientific">Acidiphilium rubrum</name>
    <dbReference type="NCBI Taxonomy" id="526"/>
    <lineage>
        <taxon>Bacteria</taxon>
        <taxon>Pseudomonadati</taxon>
        <taxon>Pseudomonadota</taxon>
        <taxon>Alphaproteobacteria</taxon>
        <taxon>Acetobacterales</taxon>
        <taxon>Acidocellaceae</taxon>
        <taxon>Acidiphilium</taxon>
    </lineage>
</organism>
<dbReference type="GO" id="GO:0016832">
    <property type="term" value="F:aldehyde-lyase activity"/>
    <property type="evidence" value="ECO:0007669"/>
    <property type="project" value="TreeGrafter"/>
</dbReference>
<evidence type="ECO:0000256" key="1">
    <source>
        <dbReference type="ARBA" id="ARBA00022723"/>
    </source>
</evidence>
<dbReference type="GO" id="GO:0005829">
    <property type="term" value="C:cytosol"/>
    <property type="evidence" value="ECO:0007669"/>
    <property type="project" value="TreeGrafter"/>
</dbReference>
<dbReference type="GO" id="GO:0019323">
    <property type="term" value="P:pentose catabolic process"/>
    <property type="evidence" value="ECO:0007669"/>
    <property type="project" value="TreeGrafter"/>
</dbReference>
<dbReference type="RefSeq" id="WP_029310416.1">
    <property type="nucleotide sequence ID" value="NZ_FTNE01000004.1"/>
</dbReference>
<dbReference type="AlphaFoldDB" id="A0A8G2CIU6"/>
<protein>
    <submittedName>
        <fullName evidence="4">L-fuculose-phosphate aldolase</fullName>
    </submittedName>
</protein>
<dbReference type="EMBL" id="FTNE01000004">
    <property type="protein sequence ID" value="SIQ37134.1"/>
    <property type="molecule type" value="Genomic_DNA"/>
</dbReference>
<sequence>MNERDLRESLIHACQQMNALGINQGTSGNISIRHGDTMLISPSATPYHLIEPDMVAAMAIDGEYGSWTGSKKPSTEWRFHLDIMRARPDVHAIVHSHPTFATTLAIARKPIEACHYMVAAFGSTDIRCAPYATFGTKELSVHALAALQDRMGCLLANHGMIALGETLDKAMWRAVELETIARQYYYALLLGKPHILSAADIDATLDQFAGYGIEDDAPASAA</sequence>
<dbReference type="Gene3D" id="3.40.225.10">
    <property type="entry name" value="Class II aldolase/adducin N-terminal domain"/>
    <property type="match status" value="1"/>
</dbReference>
<evidence type="ECO:0000259" key="3">
    <source>
        <dbReference type="SMART" id="SM01007"/>
    </source>
</evidence>
<evidence type="ECO:0000256" key="2">
    <source>
        <dbReference type="ARBA" id="ARBA00023239"/>
    </source>
</evidence>
<keyword evidence="2" id="KW-0456">Lyase</keyword>
<proteinExistence type="predicted"/>